<organism evidence="5 6">
    <name type="scientific">Pterulicium gracile</name>
    <dbReference type="NCBI Taxonomy" id="1884261"/>
    <lineage>
        <taxon>Eukaryota</taxon>
        <taxon>Fungi</taxon>
        <taxon>Dikarya</taxon>
        <taxon>Basidiomycota</taxon>
        <taxon>Agaricomycotina</taxon>
        <taxon>Agaricomycetes</taxon>
        <taxon>Agaricomycetidae</taxon>
        <taxon>Agaricales</taxon>
        <taxon>Pleurotineae</taxon>
        <taxon>Pterulaceae</taxon>
        <taxon>Pterulicium</taxon>
    </lineage>
</organism>
<dbReference type="OrthoDB" id="205166at2759"/>
<name>A0A5C3QVC3_9AGAR</name>
<dbReference type="GO" id="GO:0000445">
    <property type="term" value="C:THO complex part of transcription export complex"/>
    <property type="evidence" value="ECO:0007669"/>
    <property type="project" value="InterPro"/>
</dbReference>
<dbReference type="STRING" id="1884261.A0A5C3QVC3"/>
<feature type="coiled-coil region" evidence="3">
    <location>
        <begin position="59"/>
        <end position="175"/>
    </location>
</feature>
<evidence type="ECO:0000256" key="2">
    <source>
        <dbReference type="ARBA" id="ARBA00023242"/>
    </source>
</evidence>
<reference evidence="5 6" key="1">
    <citation type="journal article" date="2019" name="Nat. Ecol. Evol.">
        <title>Megaphylogeny resolves global patterns of mushroom evolution.</title>
        <authorList>
            <person name="Varga T."/>
            <person name="Krizsan K."/>
            <person name="Foldi C."/>
            <person name="Dima B."/>
            <person name="Sanchez-Garcia M."/>
            <person name="Sanchez-Ramirez S."/>
            <person name="Szollosi G.J."/>
            <person name="Szarkandi J.G."/>
            <person name="Papp V."/>
            <person name="Albert L."/>
            <person name="Andreopoulos W."/>
            <person name="Angelini C."/>
            <person name="Antonin V."/>
            <person name="Barry K.W."/>
            <person name="Bougher N.L."/>
            <person name="Buchanan P."/>
            <person name="Buyck B."/>
            <person name="Bense V."/>
            <person name="Catcheside P."/>
            <person name="Chovatia M."/>
            <person name="Cooper J."/>
            <person name="Damon W."/>
            <person name="Desjardin D."/>
            <person name="Finy P."/>
            <person name="Geml J."/>
            <person name="Haridas S."/>
            <person name="Hughes K."/>
            <person name="Justo A."/>
            <person name="Karasinski D."/>
            <person name="Kautmanova I."/>
            <person name="Kiss B."/>
            <person name="Kocsube S."/>
            <person name="Kotiranta H."/>
            <person name="LaButti K.M."/>
            <person name="Lechner B.E."/>
            <person name="Liimatainen K."/>
            <person name="Lipzen A."/>
            <person name="Lukacs Z."/>
            <person name="Mihaltcheva S."/>
            <person name="Morgado L.N."/>
            <person name="Niskanen T."/>
            <person name="Noordeloos M.E."/>
            <person name="Ohm R.A."/>
            <person name="Ortiz-Santana B."/>
            <person name="Ovrebo C."/>
            <person name="Racz N."/>
            <person name="Riley R."/>
            <person name="Savchenko A."/>
            <person name="Shiryaev A."/>
            <person name="Soop K."/>
            <person name="Spirin V."/>
            <person name="Szebenyi C."/>
            <person name="Tomsovsky M."/>
            <person name="Tulloss R.E."/>
            <person name="Uehling J."/>
            <person name="Grigoriev I.V."/>
            <person name="Vagvolgyi C."/>
            <person name="Papp T."/>
            <person name="Martin F.M."/>
            <person name="Miettinen O."/>
            <person name="Hibbett D.S."/>
            <person name="Nagy L.G."/>
        </authorList>
    </citation>
    <scope>NUCLEOTIDE SEQUENCE [LARGE SCALE GENOMIC DNA]</scope>
    <source>
        <strain evidence="5 6">CBS 309.79</strain>
    </source>
</reference>
<dbReference type="InterPro" id="IPR008501">
    <property type="entry name" value="THOC7/Mft1"/>
</dbReference>
<evidence type="ECO:0000313" key="6">
    <source>
        <dbReference type="Proteomes" id="UP000305067"/>
    </source>
</evidence>
<evidence type="ECO:0000256" key="4">
    <source>
        <dbReference type="SAM" id="MobiDB-lite"/>
    </source>
</evidence>
<feature type="region of interest" description="Disordered" evidence="4">
    <location>
        <begin position="208"/>
        <end position="308"/>
    </location>
</feature>
<protein>
    <submittedName>
        <fullName evidence="5">Tho complex subunit 7-domain-containing protein</fullName>
    </submittedName>
</protein>
<dbReference type="GO" id="GO:0006397">
    <property type="term" value="P:mRNA processing"/>
    <property type="evidence" value="ECO:0007669"/>
    <property type="project" value="InterPro"/>
</dbReference>
<evidence type="ECO:0000313" key="5">
    <source>
        <dbReference type="EMBL" id="TFL05946.1"/>
    </source>
</evidence>
<feature type="compositionally biased region" description="Acidic residues" evidence="4">
    <location>
        <begin position="271"/>
        <end position="283"/>
    </location>
</feature>
<keyword evidence="3" id="KW-0175">Coiled coil</keyword>
<accession>A0A5C3QVC3</accession>
<evidence type="ECO:0000256" key="1">
    <source>
        <dbReference type="ARBA" id="ARBA00004123"/>
    </source>
</evidence>
<dbReference type="Proteomes" id="UP000305067">
    <property type="component" value="Unassembled WGS sequence"/>
</dbReference>
<dbReference type="EMBL" id="ML178816">
    <property type="protein sequence ID" value="TFL05946.1"/>
    <property type="molecule type" value="Genomic_DNA"/>
</dbReference>
<comment type="subcellular location">
    <subcellularLocation>
        <location evidence="1">Nucleus</location>
    </subcellularLocation>
</comment>
<keyword evidence="6" id="KW-1185">Reference proteome</keyword>
<feature type="compositionally biased region" description="Low complexity" evidence="4">
    <location>
        <begin position="220"/>
        <end position="230"/>
    </location>
</feature>
<dbReference type="Pfam" id="PF05615">
    <property type="entry name" value="THOC7"/>
    <property type="match status" value="1"/>
</dbReference>
<keyword evidence="2" id="KW-0539">Nucleus</keyword>
<evidence type="ECO:0000256" key="3">
    <source>
        <dbReference type="SAM" id="Coils"/>
    </source>
</evidence>
<dbReference type="AlphaFoldDB" id="A0A5C3QVC3"/>
<gene>
    <name evidence="5" type="ORF">BDV98DRAFT_241532</name>
</gene>
<sequence>MQHNGATQPIVIPPLTPEEEEEVIHVRLGNDERPIRRVVKKFYTYTSLAHISHANSDALASTEEDVQKLEEAQEALLVELAQFRLILKKSATVCDAEARQVEEYKKEKQRIEDEHGTLRQQIEELKDALEQAQLVRKRKIEYDVIAERINALPDREELERSIQSLDNDMSAIRAEHETQNRTIHSQKAALDVVIGDLNTLRLMGKETDSNAAADEETQAAEEASSSEPSATQDVTTATGTPVADGAKTSRAVPEAVKMDVVDESQVHSQLTEEDGDIEMGEVAEEPKLKRKVREDLEEGEASDGGSDS</sequence>
<proteinExistence type="predicted"/>